<evidence type="ECO:0000256" key="2">
    <source>
        <dbReference type="ARBA" id="ARBA00008041"/>
    </source>
</evidence>
<evidence type="ECO:0000256" key="6">
    <source>
        <dbReference type="ARBA" id="ARBA00022989"/>
    </source>
</evidence>
<dbReference type="Pfam" id="PF06965">
    <property type="entry name" value="Na_H_antiport_1"/>
    <property type="match status" value="1"/>
</dbReference>
<dbReference type="PANTHER" id="PTHR30341:SF0">
    <property type="entry name" value="NA(+)_H(+) ANTIPORTER NHAA"/>
    <property type="match status" value="1"/>
</dbReference>
<evidence type="ECO:0000256" key="4">
    <source>
        <dbReference type="ARBA" id="ARBA00022475"/>
    </source>
</evidence>
<evidence type="ECO:0000256" key="1">
    <source>
        <dbReference type="ARBA" id="ARBA00004429"/>
    </source>
</evidence>
<evidence type="ECO:0000313" key="9">
    <source>
        <dbReference type="EMBL" id="WPY00632.1"/>
    </source>
</evidence>
<comment type="similarity">
    <text evidence="2">Belongs to the NhaA Na(+)/H(+) (TC 2.A.33) antiporter family.</text>
</comment>
<dbReference type="InterPro" id="IPR004670">
    <property type="entry name" value="NhaA"/>
</dbReference>
<keyword evidence="6 8" id="KW-1133">Transmembrane helix</keyword>
<evidence type="ECO:0000256" key="7">
    <source>
        <dbReference type="ARBA" id="ARBA00023136"/>
    </source>
</evidence>
<evidence type="ECO:0000256" key="8">
    <source>
        <dbReference type="SAM" id="Phobius"/>
    </source>
</evidence>
<evidence type="ECO:0000313" key="10">
    <source>
        <dbReference type="Proteomes" id="UP001326613"/>
    </source>
</evidence>
<reference evidence="9 10" key="1">
    <citation type="submission" date="2022-10" db="EMBL/GenBank/DDBJ databases">
        <title>Host association and intracellularity evolved multiple times independently in the Rickettsiales.</title>
        <authorList>
            <person name="Castelli M."/>
            <person name="Nardi T."/>
            <person name="Gammuto L."/>
            <person name="Bellinzona G."/>
            <person name="Sabaneyeva E."/>
            <person name="Potekhin A."/>
            <person name="Serra V."/>
            <person name="Petroni G."/>
            <person name="Sassera D."/>
        </authorList>
    </citation>
    <scope>NUCLEOTIDE SEQUENCE [LARGE SCALE GENOMIC DNA]</scope>
    <source>
        <strain evidence="9 10">Kr 154-4</strain>
    </source>
</reference>
<dbReference type="Proteomes" id="UP001326613">
    <property type="component" value="Chromosome"/>
</dbReference>
<comment type="subcellular location">
    <subcellularLocation>
        <location evidence="1">Cell inner membrane</location>
        <topology evidence="1">Multi-pass membrane protein</topology>
    </subcellularLocation>
</comment>
<feature type="transmembrane region" description="Helical" evidence="8">
    <location>
        <begin position="20"/>
        <end position="39"/>
    </location>
</feature>
<keyword evidence="10" id="KW-1185">Reference proteome</keyword>
<evidence type="ECO:0000256" key="3">
    <source>
        <dbReference type="ARBA" id="ARBA00015550"/>
    </source>
</evidence>
<feature type="transmembrane region" description="Helical" evidence="8">
    <location>
        <begin position="117"/>
        <end position="141"/>
    </location>
</feature>
<evidence type="ECO:0000256" key="5">
    <source>
        <dbReference type="ARBA" id="ARBA00022692"/>
    </source>
</evidence>
<feature type="transmembrane region" description="Helical" evidence="8">
    <location>
        <begin position="60"/>
        <end position="79"/>
    </location>
</feature>
<keyword evidence="5 8" id="KW-0812">Transmembrane</keyword>
<keyword evidence="7 8" id="KW-0472">Membrane</keyword>
<dbReference type="EMBL" id="CP112932">
    <property type="protein sequence ID" value="WPY00632.1"/>
    <property type="molecule type" value="Genomic_DNA"/>
</dbReference>
<sequence length="147" mass="16288">MLINSPIKLGFFNFTLEQSLKVIVKDTLMVIFFASYIGMELRHEFHEGFLSDKKQVILPFMAALGGIAMPAIIYFLININHSENYSGFAIPCATDIAFAICLFNLLGRSIPSSIKVFLLSIAIFDDLGAIIIIAVFIPLVLKYSGYG</sequence>
<gene>
    <name evidence="9" type="ORF">Trichorick_00515</name>
</gene>
<dbReference type="Gene3D" id="1.20.1530.10">
    <property type="entry name" value="Na+/H+ antiporter like domain"/>
    <property type="match status" value="1"/>
</dbReference>
<accession>A0ABZ0URG4</accession>
<name>A0ABZ0URG4_9RICK</name>
<organism evidence="9 10">
    <name type="scientific">Candidatus Trichorickettsia mobilis</name>
    <dbReference type="NCBI Taxonomy" id="1346319"/>
    <lineage>
        <taxon>Bacteria</taxon>
        <taxon>Pseudomonadati</taxon>
        <taxon>Pseudomonadota</taxon>
        <taxon>Alphaproteobacteria</taxon>
        <taxon>Rickettsiales</taxon>
        <taxon>Rickettsiaceae</taxon>
        <taxon>Rickettsieae</taxon>
        <taxon>Candidatus Trichorickettsia</taxon>
    </lineage>
</organism>
<dbReference type="InterPro" id="IPR023171">
    <property type="entry name" value="Na/H_antiporter_dom_sf"/>
</dbReference>
<proteinExistence type="inferred from homology"/>
<protein>
    <recommendedName>
        <fullName evidence="3">Putative Na(+)/H(+) antiporter NhaA homolog</fullName>
    </recommendedName>
</protein>
<dbReference type="PANTHER" id="PTHR30341">
    <property type="entry name" value="SODIUM ION/PROTON ANTIPORTER NHAA-RELATED"/>
    <property type="match status" value="1"/>
</dbReference>
<feature type="transmembrane region" description="Helical" evidence="8">
    <location>
        <begin position="85"/>
        <end position="105"/>
    </location>
</feature>
<keyword evidence="4" id="KW-1003">Cell membrane</keyword>